<dbReference type="Gene3D" id="3.40.50.720">
    <property type="entry name" value="NAD(P)-binding Rossmann-like Domain"/>
    <property type="match status" value="1"/>
</dbReference>
<comment type="caution">
    <text evidence="2">The sequence shown here is derived from an EMBL/GenBank/DDBJ whole genome shotgun (WGS) entry which is preliminary data.</text>
</comment>
<dbReference type="OrthoDB" id="9804774at2"/>
<dbReference type="InterPro" id="IPR002347">
    <property type="entry name" value="SDR_fam"/>
</dbReference>
<dbReference type="InterPro" id="IPR036291">
    <property type="entry name" value="NAD(P)-bd_dom_sf"/>
</dbReference>
<dbReference type="InterPro" id="IPR050259">
    <property type="entry name" value="SDR"/>
</dbReference>
<dbReference type="FunFam" id="3.40.50.720:FF:000084">
    <property type="entry name" value="Short-chain dehydrogenase reductase"/>
    <property type="match status" value="1"/>
</dbReference>
<evidence type="ECO:0000313" key="2">
    <source>
        <dbReference type="EMBL" id="RAW00564.1"/>
    </source>
</evidence>
<dbReference type="SUPFAM" id="SSF51735">
    <property type="entry name" value="NAD(P)-binding Rossmann-fold domains"/>
    <property type="match status" value="1"/>
</dbReference>
<dbReference type="PRINTS" id="PR00081">
    <property type="entry name" value="GDHRDH"/>
</dbReference>
<protein>
    <submittedName>
        <fullName evidence="2">3-oxoacyl-ACP reductase</fullName>
    </submittedName>
</protein>
<reference evidence="2 3" key="1">
    <citation type="submission" date="2018-06" db="EMBL/GenBank/DDBJ databases">
        <title>Chryseolinea flavus sp. nov., a member of the phylum Bacteroidetes isolated from soil.</title>
        <authorList>
            <person name="Li Y."/>
            <person name="Wang J."/>
        </authorList>
    </citation>
    <scope>NUCLEOTIDE SEQUENCE [LARGE SCALE GENOMIC DNA]</scope>
    <source>
        <strain evidence="2 3">SDU1-6</strain>
    </source>
</reference>
<sequence>MDLYLKGKTAIVTGASQGIGKAITLELSREGVQVFAVARNENLLAQLELQAVEQGGVKPVVFVKDFTAPEAPKEISIAAKSALGHVDILVNNAGRSRALDVVGSEEEWEAAMTLDFCRHRQLTQQLIPDFIARHQGAILNITSTYELRSINASAVAKASVVMWAKQLAGQLGQYGIRVNCLQPGLIETANIRRVFTKEDQKVFAAREIPLGEFGHPEDMANMAVFLVSDRARYITGSVSVVDGGWRHHAF</sequence>
<evidence type="ECO:0000313" key="3">
    <source>
        <dbReference type="Proteomes" id="UP000251889"/>
    </source>
</evidence>
<name>A0A364Y1H8_9BACT</name>
<dbReference type="PANTHER" id="PTHR42879:SF2">
    <property type="entry name" value="3-OXOACYL-[ACYL-CARRIER-PROTEIN] REDUCTASE FABG"/>
    <property type="match status" value="1"/>
</dbReference>
<dbReference type="CDD" id="cd05233">
    <property type="entry name" value="SDR_c"/>
    <property type="match status" value="1"/>
</dbReference>
<dbReference type="AlphaFoldDB" id="A0A364Y1H8"/>
<dbReference type="RefSeq" id="WP_112747364.1">
    <property type="nucleotide sequence ID" value="NZ_QMFY01000006.1"/>
</dbReference>
<gene>
    <name evidence="2" type="ORF">DQQ10_13270</name>
</gene>
<evidence type="ECO:0000256" key="1">
    <source>
        <dbReference type="ARBA" id="ARBA00006484"/>
    </source>
</evidence>
<dbReference type="PRINTS" id="PR00080">
    <property type="entry name" value="SDRFAMILY"/>
</dbReference>
<dbReference type="Proteomes" id="UP000251889">
    <property type="component" value="Unassembled WGS sequence"/>
</dbReference>
<comment type="similarity">
    <text evidence="1">Belongs to the short-chain dehydrogenases/reductases (SDR) family.</text>
</comment>
<dbReference type="Pfam" id="PF13561">
    <property type="entry name" value="adh_short_C2"/>
    <property type="match status" value="1"/>
</dbReference>
<accession>A0A364Y1H8</accession>
<dbReference type="PANTHER" id="PTHR42879">
    <property type="entry name" value="3-OXOACYL-(ACYL-CARRIER-PROTEIN) REDUCTASE"/>
    <property type="match status" value="1"/>
</dbReference>
<keyword evidence="3" id="KW-1185">Reference proteome</keyword>
<organism evidence="2 3">
    <name type="scientific">Pseudochryseolinea flava</name>
    <dbReference type="NCBI Taxonomy" id="2059302"/>
    <lineage>
        <taxon>Bacteria</taxon>
        <taxon>Pseudomonadati</taxon>
        <taxon>Bacteroidota</taxon>
        <taxon>Cytophagia</taxon>
        <taxon>Cytophagales</taxon>
        <taxon>Fulvivirgaceae</taxon>
        <taxon>Pseudochryseolinea</taxon>
    </lineage>
</organism>
<proteinExistence type="inferred from homology"/>
<dbReference type="EMBL" id="QMFY01000006">
    <property type="protein sequence ID" value="RAW00564.1"/>
    <property type="molecule type" value="Genomic_DNA"/>
</dbReference>